<dbReference type="SUPFAM" id="SSF89919">
    <property type="entry name" value="Ribosome-binding factor A, RbfA"/>
    <property type="match status" value="1"/>
</dbReference>
<dbReference type="InterPro" id="IPR000238">
    <property type="entry name" value="RbfA"/>
</dbReference>
<dbReference type="NCBIfam" id="TIGR00082">
    <property type="entry name" value="rbfA"/>
    <property type="match status" value="1"/>
</dbReference>
<gene>
    <name evidence="2" type="primary">rbfA</name>
    <name evidence="3" type="ORF">AVDCRST_MAG18-1606</name>
</gene>
<dbReference type="AlphaFoldDB" id="A0A6J4V4Y0"/>
<dbReference type="Pfam" id="PF02033">
    <property type="entry name" value="RBFA"/>
    <property type="match status" value="1"/>
</dbReference>
<dbReference type="GO" id="GO:0043024">
    <property type="term" value="F:ribosomal small subunit binding"/>
    <property type="evidence" value="ECO:0007669"/>
    <property type="project" value="TreeGrafter"/>
</dbReference>
<keyword evidence="2" id="KW-0963">Cytoplasm</keyword>
<protein>
    <recommendedName>
        <fullName evidence="2">Ribosome-binding factor A</fullName>
    </recommendedName>
</protein>
<evidence type="ECO:0000256" key="1">
    <source>
        <dbReference type="ARBA" id="ARBA00022517"/>
    </source>
</evidence>
<name>A0A6J4V4Y0_9BACT</name>
<keyword evidence="1 2" id="KW-0690">Ribosome biogenesis</keyword>
<dbReference type="PANTHER" id="PTHR33515:SF1">
    <property type="entry name" value="RIBOSOME-BINDING FACTOR A, CHLOROPLASTIC-RELATED"/>
    <property type="match status" value="1"/>
</dbReference>
<dbReference type="PROSITE" id="PS01319">
    <property type="entry name" value="RBFA"/>
    <property type="match status" value="1"/>
</dbReference>
<dbReference type="Gene3D" id="3.30.300.20">
    <property type="match status" value="1"/>
</dbReference>
<sequence>MPTRRTEQIGDLLRAELSELLRREMQDPRVGFVTITEVIVSADLRNARVNVSCYGDEAAQAESMRALRGAAGFLRTEIGKRIRLRTTPQLNFQLDHSMEQAERVQRTLKSLAPELAASAARAEEEARKTQD</sequence>
<dbReference type="EMBL" id="CADCWN010000122">
    <property type="protein sequence ID" value="CAA9567437.1"/>
    <property type="molecule type" value="Genomic_DNA"/>
</dbReference>
<comment type="subcellular location">
    <subcellularLocation>
        <location evidence="2">Cytoplasm</location>
    </subcellularLocation>
</comment>
<evidence type="ECO:0000256" key="2">
    <source>
        <dbReference type="HAMAP-Rule" id="MF_00003"/>
    </source>
</evidence>
<evidence type="ECO:0000313" key="3">
    <source>
        <dbReference type="EMBL" id="CAA9567437.1"/>
    </source>
</evidence>
<dbReference type="InterPro" id="IPR020053">
    <property type="entry name" value="Ribosome-bd_factorA_CS"/>
</dbReference>
<dbReference type="GO" id="GO:0005829">
    <property type="term" value="C:cytosol"/>
    <property type="evidence" value="ECO:0007669"/>
    <property type="project" value="TreeGrafter"/>
</dbReference>
<dbReference type="InterPro" id="IPR023799">
    <property type="entry name" value="RbfA_dom_sf"/>
</dbReference>
<dbReference type="GO" id="GO:0030490">
    <property type="term" value="P:maturation of SSU-rRNA"/>
    <property type="evidence" value="ECO:0007669"/>
    <property type="project" value="UniProtKB-UniRule"/>
</dbReference>
<comment type="similarity">
    <text evidence="2">Belongs to the RbfA family.</text>
</comment>
<comment type="subunit">
    <text evidence="2">Monomer. Binds 30S ribosomal subunits, but not 50S ribosomal subunits or 70S ribosomes.</text>
</comment>
<accession>A0A6J4V4Y0</accession>
<comment type="function">
    <text evidence="2">One of several proteins that assist in the late maturation steps of the functional core of the 30S ribosomal subunit. Associates with free 30S ribosomal subunits (but not with 30S subunits that are part of 70S ribosomes or polysomes). Required for efficient processing of 16S rRNA. May interact with the 5'-terminal helix region of 16S rRNA.</text>
</comment>
<reference evidence="3" key="1">
    <citation type="submission" date="2020-02" db="EMBL/GenBank/DDBJ databases">
        <authorList>
            <person name="Meier V. D."/>
        </authorList>
    </citation>
    <scope>NUCLEOTIDE SEQUENCE</scope>
    <source>
        <strain evidence="3">AVDCRST_MAG18</strain>
    </source>
</reference>
<dbReference type="HAMAP" id="MF_00003">
    <property type="entry name" value="RbfA"/>
    <property type="match status" value="1"/>
</dbReference>
<dbReference type="InterPro" id="IPR015946">
    <property type="entry name" value="KH_dom-like_a/b"/>
</dbReference>
<organism evidence="3">
    <name type="scientific">uncultured Thermomicrobiales bacterium</name>
    <dbReference type="NCBI Taxonomy" id="1645740"/>
    <lineage>
        <taxon>Bacteria</taxon>
        <taxon>Pseudomonadati</taxon>
        <taxon>Thermomicrobiota</taxon>
        <taxon>Thermomicrobia</taxon>
        <taxon>Thermomicrobiales</taxon>
        <taxon>environmental samples</taxon>
    </lineage>
</organism>
<proteinExistence type="inferred from homology"/>
<dbReference type="PANTHER" id="PTHR33515">
    <property type="entry name" value="RIBOSOME-BINDING FACTOR A, CHLOROPLASTIC-RELATED"/>
    <property type="match status" value="1"/>
</dbReference>